<reference evidence="4 5" key="1">
    <citation type="submission" date="2018-06" db="EMBL/GenBank/DDBJ databases">
        <title>Genomic Encyclopedia of Type Strains, Phase IV (KMG-IV): sequencing the most valuable type-strain genomes for metagenomic binning, comparative biology and taxonomic classification.</title>
        <authorList>
            <person name="Goeker M."/>
        </authorList>
    </citation>
    <scope>NUCLEOTIDE SEQUENCE [LARGE SCALE GENOMIC DNA]</scope>
    <source>
        <strain evidence="4 5">DSM 25532</strain>
    </source>
</reference>
<dbReference type="OrthoDB" id="199843at2"/>
<accession>A0A366H8C8</accession>
<protein>
    <submittedName>
        <fullName evidence="4">LysM domain-containing protein</fullName>
    </submittedName>
</protein>
<dbReference type="PROSITE" id="PS51782">
    <property type="entry name" value="LYSM"/>
    <property type="match status" value="1"/>
</dbReference>
<organism evidence="4 5">
    <name type="scientific">Roseimicrobium gellanilyticum</name>
    <dbReference type="NCBI Taxonomy" id="748857"/>
    <lineage>
        <taxon>Bacteria</taxon>
        <taxon>Pseudomonadati</taxon>
        <taxon>Verrucomicrobiota</taxon>
        <taxon>Verrucomicrobiia</taxon>
        <taxon>Verrucomicrobiales</taxon>
        <taxon>Verrucomicrobiaceae</taxon>
        <taxon>Roseimicrobium</taxon>
    </lineage>
</organism>
<feature type="compositionally biased region" description="Low complexity" evidence="1">
    <location>
        <begin position="110"/>
        <end position="130"/>
    </location>
</feature>
<feature type="region of interest" description="Disordered" evidence="1">
    <location>
        <begin position="79"/>
        <end position="139"/>
    </location>
</feature>
<evidence type="ECO:0000256" key="2">
    <source>
        <dbReference type="SAM" id="SignalP"/>
    </source>
</evidence>
<evidence type="ECO:0000313" key="4">
    <source>
        <dbReference type="EMBL" id="RBP37752.1"/>
    </source>
</evidence>
<dbReference type="PROSITE" id="PS51257">
    <property type="entry name" value="PROKAR_LIPOPROTEIN"/>
    <property type="match status" value="1"/>
</dbReference>
<sequence length="179" mass="18455">MLRFWKNPHSAAACAAAVALMLSLSSCSSNKIEGIPSNLPKITLHGNTSTPSHSLSKEDYPFDSSGRYMSDWAAAGERRAGRSAGATSADVSKWSGSYGGAATGKKRTVAKTSSSKSKSGSKSKVASSSKKGGGRSYTVKKGDTLSAIASRNSTSVAKLKAANGMSSDFLSIGKVLRIP</sequence>
<keyword evidence="2" id="KW-0732">Signal</keyword>
<gene>
    <name evidence="4" type="ORF">DES53_113135</name>
</gene>
<dbReference type="SUPFAM" id="SSF54106">
    <property type="entry name" value="LysM domain"/>
    <property type="match status" value="1"/>
</dbReference>
<dbReference type="PANTHER" id="PTHR33734:SF22">
    <property type="entry name" value="MEMBRANE-BOUND LYTIC MUREIN TRANSGLYCOSYLASE D"/>
    <property type="match status" value="1"/>
</dbReference>
<dbReference type="SMART" id="SM00257">
    <property type="entry name" value="LysM"/>
    <property type="match status" value="1"/>
</dbReference>
<dbReference type="CDD" id="cd00118">
    <property type="entry name" value="LysM"/>
    <property type="match status" value="1"/>
</dbReference>
<feature type="domain" description="LysM" evidence="3">
    <location>
        <begin position="135"/>
        <end position="178"/>
    </location>
</feature>
<dbReference type="Proteomes" id="UP000253426">
    <property type="component" value="Unassembled WGS sequence"/>
</dbReference>
<dbReference type="Gene3D" id="3.10.350.10">
    <property type="entry name" value="LysM domain"/>
    <property type="match status" value="1"/>
</dbReference>
<evidence type="ECO:0000259" key="3">
    <source>
        <dbReference type="PROSITE" id="PS51782"/>
    </source>
</evidence>
<feature type="signal peptide" evidence="2">
    <location>
        <begin position="1"/>
        <end position="31"/>
    </location>
</feature>
<dbReference type="PANTHER" id="PTHR33734">
    <property type="entry name" value="LYSM DOMAIN-CONTAINING GPI-ANCHORED PROTEIN 2"/>
    <property type="match status" value="1"/>
</dbReference>
<evidence type="ECO:0000313" key="5">
    <source>
        <dbReference type="Proteomes" id="UP000253426"/>
    </source>
</evidence>
<dbReference type="Pfam" id="PF01476">
    <property type="entry name" value="LysM"/>
    <property type="match status" value="1"/>
</dbReference>
<proteinExistence type="predicted"/>
<comment type="caution">
    <text evidence="4">The sequence shown here is derived from an EMBL/GenBank/DDBJ whole genome shotgun (WGS) entry which is preliminary data.</text>
</comment>
<dbReference type="RefSeq" id="WP_113961445.1">
    <property type="nucleotide sequence ID" value="NZ_QNRR01000013.1"/>
</dbReference>
<dbReference type="InterPro" id="IPR018392">
    <property type="entry name" value="LysM"/>
</dbReference>
<feature type="chain" id="PRO_5016800957" evidence="2">
    <location>
        <begin position="32"/>
        <end position="179"/>
    </location>
</feature>
<evidence type="ECO:0000256" key="1">
    <source>
        <dbReference type="SAM" id="MobiDB-lite"/>
    </source>
</evidence>
<name>A0A366H8C8_9BACT</name>
<dbReference type="AlphaFoldDB" id="A0A366H8C8"/>
<dbReference type="InterPro" id="IPR036779">
    <property type="entry name" value="LysM_dom_sf"/>
</dbReference>
<keyword evidence="5" id="KW-1185">Reference proteome</keyword>
<dbReference type="EMBL" id="QNRR01000013">
    <property type="protein sequence ID" value="RBP37752.1"/>
    <property type="molecule type" value="Genomic_DNA"/>
</dbReference>